<evidence type="ECO:0000313" key="2">
    <source>
        <dbReference type="EMBL" id="OGZ04658.1"/>
    </source>
</evidence>
<dbReference type="EMBL" id="MHLH01000003">
    <property type="protein sequence ID" value="OGZ04658.1"/>
    <property type="molecule type" value="Genomic_DNA"/>
</dbReference>
<protein>
    <submittedName>
        <fullName evidence="2">Uncharacterized protein</fullName>
    </submittedName>
</protein>
<sequence length="107" mass="12332">MAVFAGKGFSFQEHPRYEEKREGDPKTGQEHQCDFPPRWVGAYDARTKEGNNTQDEKDCWDENERAHEKIQNLFGGKTSYIAIVRGWNVHLVSPGAIGRTYFSSYFI</sequence>
<dbReference type="AlphaFoldDB" id="A0A1G2CVY8"/>
<name>A0A1G2CVY8_9BACT</name>
<evidence type="ECO:0000313" key="3">
    <source>
        <dbReference type="Proteomes" id="UP000178841"/>
    </source>
</evidence>
<feature type="region of interest" description="Disordered" evidence="1">
    <location>
        <begin position="1"/>
        <end position="37"/>
    </location>
</feature>
<gene>
    <name evidence="2" type="ORF">A2648_00995</name>
</gene>
<dbReference type="STRING" id="1798657.A2648_00995"/>
<feature type="compositionally biased region" description="Basic and acidic residues" evidence="1">
    <location>
        <begin position="13"/>
        <end position="33"/>
    </location>
</feature>
<accession>A0A1G2CVY8</accession>
<proteinExistence type="predicted"/>
<dbReference type="Proteomes" id="UP000178841">
    <property type="component" value="Unassembled WGS sequence"/>
</dbReference>
<organism evidence="2 3">
    <name type="scientific">Candidatus Lloydbacteria bacterium RIFCSPHIGHO2_01_FULL_41_20</name>
    <dbReference type="NCBI Taxonomy" id="1798657"/>
    <lineage>
        <taxon>Bacteria</taxon>
        <taxon>Candidatus Lloydiibacteriota</taxon>
    </lineage>
</organism>
<evidence type="ECO:0000256" key="1">
    <source>
        <dbReference type="SAM" id="MobiDB-lite"/>
    </source>
</evidence>
<reference evidence="2 3" key="1">
    <citation type="journal article" date="2016" name="Nat. Commun.">
        <title>Thousands of microbial genomes shed light on interconnected biogeochemical processes in an aquifer system.</title>
        <authorList>
            <person name="Anantharaman K."/>
            <person name="Brown C.T."/>
            <person name="Hug L.A."/>
            <person name="Sharon I."/>
            <person name="Castelle C.J."/>
            <person name="Probst A.J."/>
            <person name="Thomas B.C."/>
            <person name="Singh A."/>
            <person name="Wilkins M.J."/>
            <person name="Karaoz U."/>
            <person name="Brodie E.L."/>
            <person name="Williams K.H."/>
            <person name="Hubbard S.S."/>
            <person name="Banfield J.F."/>
        </authorList>
    </citation>
    <scope>NUCLEOTIDE SEQUENCE [LARGE SCALE GENOMIC DNA]</scope>
</reference>
<comment type="caution">
    <text evidence="2">The sequence shown here is derived from an EMBL/GenBank/DDBJ whole genome shotgun (WGS) entry which is preliminary data.</text>
</comment>